<feature type="compositionally biased region" description="Polar residues" evidence="1">
    <location>
        <begin position="22"/>
        <end position="33"/>
    </location>
</feature>
<reference evidence="3" key="4">
    <citation type="submission" date="2025-05" db="UniProtKB">
        <authorList>
            <consortium name="EnsemblFungi"/>
        </authorList>
    </citation>
    <scope>IDENTIFICATION</scope>
    <source>
        <strain evidence="3">isolate 1-1 / race 1 (BBBD)</strain>
    </source>
</reference>
<accession>A0A180GE80</accession>
<reference evidence="3 4" key="3">
    <citation type="journal article" date="2017" name="G3 (Bethesda)">
        <title>Comparative analysis highlights variable genome content of wheat rusts and divergence of the mating loci.</title>
        <authorList>
            <person name="Cuomo C.A."/>
            <person name="Bakkeren G."/>
            <person name="Khalil H.B."/>
            <person name="Panwar V."/>
            <person name="Joly D."/>
            <person name="Linning R."/>
            <person name="Sakthikumar S."/>
            <person name="Song X."/>
            <person name="Adiconis X."/>
            <person name="Fan L."/>
            <person name="Goldberg J.M."/>
            <person name="Levin J.Z."/>
            <person name="Young S."/>
            <person name="Zeng Q."/>
            <person name="Anikster Y."/>
            <person name="Bruce M."/>
            <person name="Wang M."/>
            <person name="Yin C."/>
            <person name="McCallum B."/>
            <person name="Szabo L.J."/>
            <person name="Hulbert S."/>
            <person name="Chen X."/>
            <person name="Fellers J.P."/>
        </authorList>
    </citation>
    <scope>NUCLEOTIDE SEQUENCE</scope>
    <source>
        <strain evidence="4">Isolate 1-1 / race 1 (BBBD)</strain>
        <strain evidence="3">isolate 1-1 / race 1 (BBBD)</strain>
    </source>
</reference>
<evidence type="ECO:0000313" key="4">
    <source>
        <dbReference type="Proteomes" id="UP000005240"/>
    </source>
</evidence>
<protein>
    <submittedName>
        <fullName evidence="2 3">Uncharacterized protein</fullName>
    </submittedName>
</protein>
<keyword evidence="4" id="KW-1185">Reference proteome</keyword>
<dbReference type="AlphaFoldDB" id="A0A180GE80"/>
<evidence type="ECO:0000313" key="3">
    <source>
        <dbReference type="EnsemblFungi" id="PTTG_06069-t43_1-p1"/>
    </source>
</evidence>
<reference evidence="2" key="1">
    <citation type="submission" date="2009-11" db="EMBL/GenBank/DDBJ databases">
        <authorList>
            <consortium name="The Broad Institute Genome Sequencing Platform"/>
            <person name="Ward D."/>
            <person name="Feldgarden M."/>
            <person name="Earl A."/>
            <person name="Young S.K."/>
            <person name="Zeng Q."/>
            <person name="Koehrsen M."/>
            <person name="Alvarado L."/>
            <person name="Berlin A."/>
            <person name="Bochicchio J."/>
            <person name="Borenstein D."/>
            <person name="Chapman S.B."/>
            <person name="Chen Z."/>
            <person name="Engels R."/>
            <person name="Freedman E."/>
            <person name="Gellesch M."/>
            <person name="Goldberg J."/>
            <person name="Griggs A."/>
            <person name="Gujja S."/>
            <person name="Heilman E."/>
            <person name="Heiman D."/>
            <person name="Hepburn T."/>
            <person name="Howarth C."/>
            <person name="Jen D."/>
            <person name="Larson L."/>
            <person name="Lewis B."/>
            <person name="Mehta T."/>
            <person name="Park D."/>
            <person name="Pearson M."/>
            <person name="Roberts A."/>
            <person name="Saif S."/>
            <person name="Shea T."/>
            <person name="Shenoy N."/>
            <person name="Sisk P."/>
            <person name="Stolte C."/>
            <person name="Sykes S."/>
            <person name="Thomson T."/>
            <person name="Walk T."/>
            <person name="White J."/>
            <person name="Yandava C."/>
            <person name="Izard J."/>
            <person name="Baranova O.V."/>
            <person name="Blanton J.M."/>
            <person name="Tanner A.C."/>
            <person name="Dewhirst F.E."/>
            <person name="Haas B."/>
            <person name="Nusbaum C."/>
            <person name="Birren B."/>
        </authorList>
    </citation>
    <scope>NUCLEOTIDE SEQUENCE [LARGE SCALE GENOMIC DNA]</scope>
    <source>
        <strain evidence="2">1-1 BBBD Race 1</strain>
    </source>
</reference>
<dbReference type="EnsemblFungi" id="PTTG_06069-t43_1">
    <property type="protein sequence ID" value="PTTG_06069-t43_1-p1"/>
    <property type="gene ID" value="PTTG_06069"/>
</dbReference>
<sequence length="99" mass="10132">MYASLSTTIGPGASIASPVRSPHTSLSCSTVPEASQPMPSLPISQACALSSLQSLPNIPTHLMPLLPMSSDNGALGLASGCGKRGCLPDGRRCKARSPW</sequence>
<dbReference type="Proteomes" id="UP000005240">
    <property type="component" value="Unassembled WGS sequence"/>
</dbReference>
<dbReference type="VEuPathDB" id="FungiDB:PTTG_06069"/>
<dbReference type="EMBL" id="ADAS02000094">
    <property type="protein sequence ID" value="OAV90758.1"/>
    <property type="molecule type" value="Genomic_DNA"/>
</dbReference>
<organism evidence="2">
    <name type="scientific">Puccinia triticina (isolate 1-1 / race 1 (BBBD))</name>
    <name type="common">Brown leaf rust fungus</name>
    <dbReference type="NCBI Taxonomy" id="630390"/>
    <lineage>
        <taxon>Eukaryota</taxon>
        <taxon>Fungi</taxon>
        <taxon>Dikarya</taxon>
        <taxon>Basidiomycota</taxon>
        <taxon>Pucciniomycotina</taxon>
        <taxon>Pucciniomycetes</taxon>
        <taxon>Pucciniales</taxon>
        <taxon>Pucciniaceae</taxon>
        <taxon>Puccinia</taxon>
    </lineage>
</organism>
<feature type="region of interest" description="Disordered" evidence="1">
    <location>
        <begin position="1"/>
        <end position="34"/>
    </location>
</feature>
<reference evidence="2" key="2">
    <citation type="submission" date="2016-05" db="EMBL/GenBank/DDBJ databases">
        <title>Comparative analysis highlights variable genome content of wheat rusts and divergence of the mating loci.</title>
        <authorList>
            <person name="Cuomo C.A."/>
            <person name="Bakkeren G."/>
            <person name="Szabo L."/>
            <person name="Khalil H."/>
            <person name="Joly D."/>
            <person name="Goldberg J."/>
            <person name="Young S."/>
            <person name="Zeng Q."/>
            <person name="Fellers J."/>
        </authorList>
    </citation>
    <scope>NUCLEOTIDE SEQUENCE [LARGE SCALE GENOMIC DNA]</scope>
    <source>
        <strain evidence="2">1-1 BBBD Race 1</strain>
    </source>
</reference>
<feature type="non-terminal residue" evidence="2">
    <location>
        <position position="99"/>
    </location>
</feature>
<proteinExistence type="predicted"/>
<evidence type="ECO:0000256" key="1">
    <source>
        <dbReference type="SAM" id="MobiDB-lite"/>
    </source>
</evidence>
<evidence type="ECO:0000313" key="2">
    <source>
        <dbReference type="EMBL" id="OAV90758.1"/>
    </source>
</evidence>
<name>A0A180GE80_PUCT1</name>
<gene>
    <name evidence="2" type="ORF">PTTG_06069</name>
</gene>